<dbReference type="AlphaFoldDB" id="A0A016SM01"/>
<evidence type="ECO:0000313" key="2">
    <source>
        <dbReference type="Proteomes" id="UP000024635"/>
    </source>
</evidence>
<proteinExistence type="predicted"/>
<comment type="caution">
    <text evidence="1">The sequence shown here is derived from an EMBL/GenBank/DDBJ whole genome shotgun (WGS) entry which is preliminary data.</text>
</comment>
<organism evidence="1 2">
    <name type="scientific">Ancylostoma ceylanicum</name>
    <dbReference type="NCBI Taxonomy" id="53326"/>
    <lineage>
        <taxon>Eukaryota</taxon>
        <taxon>Metazoa</taxon>
        <taxon>Ecdysozoa</taxon>
        <taxon>Nematoda</taxon>
        <taxon>Chromadorea</taxon>
        <taxon>Rhabditida</taxon>
        <taxon>Rhabditina</taxon>
        <taxon>Rhabditomorpha</taxon>
        <taxon>Strongyloidea</taxon>
        <taxon>Ancylostomatidae</taxon>
        <taxon>Ancylostomatinae</taxon>
        <taxon>Ancylostoma</taxon>
    </lineage>
</organism>
<keyword evidence="2" id="KW-1185">Reference proteome</keyword>
<sequence length="141" mass="15500">MLKYTGNGSRTVSSAIILAGSSEKIDILLQWKRPTEMNTLIAVLTCCAICLAARQCPTQGTQENVRNAKESCVSAYKLLPTKDKDGDWQFQKSTFNFKGGVWDCYGLPRKITIPGNCNIWLGGRTVFGIGFRDGNAVAIYL</sequence>
<dbReference type="Proteomes" id="UP000024635">
    <property type="component" value="Unassembled WGS sequence"/>
</dbReference>
<dbReference type="EMBL" id="JARK01001543">
    <property type="protein sequence ID" value="EYB91349.1"/>
    <property type="molecule type" value="Genomic_DNA"/>
</dbReference>
<reference evidence="2" key="1">
    <citation type="journal article" date="2015" name="Nat. Genet.">
        <title>The genome and transcriptome of the zoonotic hookworm Ancylostoma ceylanicum identify infection-specific gene families.</title>
        <authorList>
            <person name="Schwarz E.M."/>
            <person name="Hu Y."/>
            <person name="Antoshechkin I."/>
            <person name="Miller M.M."/>
            <person name="Sternberg P.W."/>
            <person name="Aroian R.V."/>
        </authorList>
    </citation>
    <scope>NUCLEOTIDE SEQUENCE</scope>
    <source>
        <strain evidence="2">HY135</strain>
    </source>
</reference>
<gene>
    <name evidence="1" type="primary">Acey_s0207.g2042</name>
    <name evidence="1" type="ORF">Y032_0207g2042</name>
</gene>
<protein>
    <submittedName>
        <fullName evidence="1">Uncharacterized protein</fullName>
    </submittedName>
</protein>
<accession>A0A016SM01</accession>
<evidence type="ECO:0000313" key="1">
    <source>
        <dbReference type="EMBL" id="EYB91349.1"/>
    </source>
</evidence>
<name>A0A016SM01_9BILA</name>